<feature type="non-terminal residue" evidence="1">
    <location>
        <position position="90"/>
    </location>
</feature>
<dbReference type="EMBL" id="KN831769">
    <property type="protein sequence ID" value="KIM48436.1"/>
    <property type="molecule type" value="Genomic_DNA"/>
</dbReference>
<protein>
    <submittedName>
        <fullName evidence="1">Uncharacterized protein</fullName>
    </submittedName>
</protein>
<proteinExistence type="predicted"/>
<keyword evidence="2" id="KW-1185">Reference proteome</keyword>
<accession>A0A0C3CX54</accession>
<dbReference type="AlphaFoldDB" id="A0A0C3CX54"/>
<sequence length="90" mass="10101">MGCGRRLPVATKLDEEQWLDQGMNAGVIHIATGSSICQPLYKIVYSRFGGCVTATDDYSQHRTARTYLTAINARRRCYSISQPTYLLRAL</sequence>
<reference evidence="2" key="2">
    <citation type="submission" date="2015-01" db="EMBL/GenBank/DDBJ databases">
        <title>Evolutionary Origins and Diversification of the Mycorrhizal Mutualists.</title>
        <authorList>
            <consortium name="DOE Joint Genome Institute"/>
            <consortium name="Mycorrhizal Genomics Consortium"/>
            <person name="Kohler A."/>
            <person name="Kuo A."/>
            <person name="Nagy L.G."/>
            <person name="Floudas D."/>
            <person name="Copeland A."/>
            <person name="Barry K.W."/>
            <person name="Cichocki N."/>
            <person name="Veneault-Fourrey C."/>
            <person name="LaButti K."/>
            <person name="Lindquist E.A."/>
            <person name="Lipzen A."/>
            <person name="Lundell T."/>
            <person name="Morin E."/>
            <person name="Murat C."/>
            <person name="Riley R."/>
            <person name="Ohm R."/>
            <person name="Sun H."/>
            <person name="Tunlid A."/>
            <person name="Henrissat B."/>
            <person name="Grigoriev I.V."/>
            <person name="Hibbett D.S."/>
            <person name="Martin F."/>
        </authorList>
    </citation>
    <scope>NUCLEOTIDE SEQUENCE [LARGE SCALE GENOMIC DNA]</scope>
    <source>
        <strain evidence="2">h7</strain>
    </source>
</reference>
<organism evidence="1 2">
    <name type="scientific">Hebeloma cylindrosporum</name>
    <dbReference type="NCBI Taxonomy" id="76867"/>
    <lineage>
        <taxon>Eukaryota</taxon>
        <taxon>Fungi</taxon>
        <taxon>Dikarya</taxon>
        <taxon>Basidiomycota</taxon>
        <taxon>Agaricomycotina</taxon>
        <taxon>Agaricomycetes</taxon>
        <taxon>Agaricomycetidae</taxon>
        <taxon>Agaricales</taxon>
        <taxon>Agaricineae</taxon>
        <taxon>Hymenogastraceae</taxon>
        <taxon>Hebeloma</taxon>
    </lineage>
</organism>
<dbReference type="HOGENOM" id="CLU_2446633_0_0_1"/>
<dbReference type="Proteomes" id="UP000053424">
    <property type="component" value="Unassembled WGS sequence"/>
</dbReference>
<name>A0A0C3CX54_HEBCY</name>
<reference evidence="1 2" key="1">
    <citation type="submission" date="2014-04" db="EMBL/GenBank/DDBJ databases">
        <authorList>
            <consortium name="DOE Joint Genome Institute"/>
            <person name="Kuo A."/>
            <person name="Gay G."/>
            <person name="Dore J."/>
            <person name="Kohler A."/>
            <person name="Nagy L.G."/>
            <person name="Floudas D."/>
            <person name="Copeland A."/>
            <person name="Barry K.W."/>
            <person name="Cichocki N."/>
            <person name="Veneault-Fourrey C."/>
            <person name="LaButti K."/>
            <person name="Lindquist E.A."/>
            <person name="Lipzen A."/>
            <person name="Lundell T."/>
            <person name="Morin E."/>
            <person name="Murat C."/>
            <person name="Sun H."/>
            <person name="Tunlid A."/>
            <person name="Henrissat B."/>
            <person name="Grigoriev I.V."/>
            <person name="Hibbett D.S."/>
            <person name="Martin F."/>
            <person name="Nordberg H.P."/>
            <person name="Cantor M.N."/>
            <person name="Hua S.X."/>
        </authorList>
    </citation>
    <scope>NUCLEOTIDE SEQUENCE [LARGE SCALE GENOMIC DNA]</scope>
    <source>
        <strain evidence="2">h7</strain>
    </source>
</reference>
<evidence type="ECO:0000313" key="2">
    <source>
        <dbReference type="Proteomes" id="UP000053424"/>
    </source>
</evidence>
<gene>
    <name evidence="1" type="ORF">M413DRAFT_440168</name>
</gene>
<evidence type="ECO:0000313" key="1">
    <source>
        <dbReference type="EMBL" id="KIM48436.1"/>
    </source>
</evidence>